<dbReference type="InterPro" id="IPR013497">
    <property type="entry name" value="Topo_IA_cen"/>
</dbReference>
<dbReference type="Gene3D" id="2.70.20.10">
    <property type="entry name" value="Topoisomerase I, domain 3"/>
    <property type="match status" value="1"/>
</dbReference>
<evidence type="ECO:0000256" key="2">
    <source>
        <dbReference type="ARBA" id="ARBA00009446"/>
    </source>
</evidence>
<dbReference type="InterPro" id="IPR013824">
    <property type="entry name" value="Topo_IA_cen_sub1"/>
</dbReference>
<accession>A0A930UHU0</accession>
<evidence type="ECO:0000313" key="14">
    <source>
        <dbReference type="Proteomes" id="UP000604381"/>
    </source>
</evidence>
<dbReference type="InterPro" id="IPR025589">
    <property type="entry name" value="Toprim_C_rpt"/>
</dbReference>
<dbReference type="CDD" id="cd03362">
    <property type="entry name" value="TOPRIM_TopoIA_TopoIII"/>
    <property type="match status" value="1"/>
</dbReference>
<dbReference type="PROSITE" id="PS00396">
    <property type="entry name" value="TOPO_IA_1"/>
    <property type="match status" value="1"/>
</dbReference>
<dbReference type="EC" id="5.6.2.1" evidence="3"/>
<comment type="catalytic activity">
    <reaction evidence="1">
        <text>ATP-independent breakage of single-stranded DNA, followed by passage and rejoining.</text>
        <dbReference type="EC" id="5.6.2.1"/>
    </reaction>
</comment>
<dbReference type="GO" id="GO:0003677">
    <property type="term" value="F:DNA binding"/>
    <property type="evidence" value="ECO:0007669"/>
    <property type="project" value="UniProtKB-KW"/>
</dbReference>
<protein>
    <recommendedName>
        <fullName evidence="3">DNA topoisomerase</fullName>
        <ecNumber evidence="3">5.6.2.1</ecNumber>
    </recommendedName>
    <alternativeName>
        <fullName evidence="10">Omega-protein</fullName>
    </alternativeName>
    <alternativeName>
        <fullName evidence="9">Relaxing enzyme</fullName>
    </alternativeName>
    <alternativeName>
        <fullName evidence="7">Swivelase</fullName>
    </alternativeName>
    <alternativeName>
        <fullName evidence="8">Untwisting enzyme</fullName>
    </alternativeName>
</protein>
<dbReference type="PANTHER" id="PTHR11390">
    <property type="entry name" value="PROKARYOTIC DNA TOPOISOMERASE"/>
    <property type="match status" value="1"/>
</dbReference>
<dbReference type="GO" id="GO:0006265">
    <property type="term" value="P:DNA topological change"/>
    <property type="evidence" value="ECO:0007669"/>
    <property type="project" value="InterPro"/>
</dbReference>
<evidence type="ECO:0000313" key="13">
    <source>
        <dbReference type="EMBL" id="MBF2735991.1"/>
    </source>
</evidence>
<keyword evidence="6" id="KW-0413">Isomerase</keyword>
<dbReference type="InterPro" id="IPR003601">
    <property type="entry name" value="Topo_IA_2"/>
</dbReference>
<evidence type="ECO:0000256" key="6">
    <source>
        <dbReference type="ARBA" id="ARBA00023235"/>
    </source>
</evidence>
<dbReference type="Pfam" id="PF01131">
    <property type="entry name" value="Topoisom_bac"/>
    <property type="match status" value="1"/>
</dbReference>
<dbReference type="InterPro" id="IPR003602">
    <property type="entry name" value="Topo_IA_DNA-bd_dom"/>
</dbReference>
<dbReference type="Proteomes" id="UP000604381">
    <property type="component" value="Unassembled WGS sequence"/>
</dbReference>
<gene>
    <name evidence="13" type="ORF">ISN26_08030</name>
</gene>
<dbReference type="Gene3D" id="1.10.460.10">
    <property type="entry name" value="Topoisomerase I, domain 2"/>
    <property type="match status" value="1"/>
</dbReference>
<dbReference type="GO" id="GO:0043597">
    <property type="term" value="C:cytoplasmic replication fork"/>
    <property type="evidence" value="ECO:0007669"/>
    <property type="project" value="TreeGrafter"/>
</dbReference>
<dbReference type="InterPro" id="IPR000380">
    <property type="entry name" value="Topo_IA"/>
</dbReference>
<dbReference type="GO" id="GO:0006310">
    <property type="term" value="P:DNA recombination"/>
    <property type="evidence" value="ECO:0007669"/>
    <property type="project" value="TreeGrafter"/>
</dbReference>
<dbReference type="SMART" id="SM00437">
    <property type="entry name" value="TOP1Ac"/>
    <property type="match status" value="1"/>
</dbReference>
<comment type="similarity">
    <text evidence="2">Belongs to the type IA topoisomerase family.</text>
</comment>
<evidence type="ECO:0000259" key="12">
    <source>
        <dbReference type="PROSITE" id="PS52039"/>
    </source>
</evidence>
<dbReference type="InterPro" id="IPR023405">
    <property type="entry name" value="Topo_IA_core_domain"/>
</dbReference>
<dbReference type="Gene3D" id="1.10.290.10">
    <property type="entry name" value="Topoisomerase I, domain 4"/>
    <property type="match status" value="1"/>
</dbReference>
<proteinExistence type="inferred from homology"/>
<dbReference type="InterPro" id="IPR023406">
    <property type="entry name" value="Topo_IA_AS"/>
</dbReference>
<dbReference type="GO" id="GO:0003917">
    <property type="term" value="F:DNA topoisomerase type I (single strand cut, ATP-independent) activity"/>
    <property type="evidence" value="ECO:0007669"/>
    <property type="project" value="UniProtKB-EC"/>
</dbReference>
<evidence type="ECO:0000256" key="8">
    <source>
        <dbReference type="ARBA" id="ARBA00031985"/>
    </source>
</evidence>
<comment type="caution">
    <text evidence="13">The sequence shown here is derived from an EMBL/GenBank/DDBJ whole genome shotgun (WGS) entry which is preliminary data.</text>
</comment>
<dbReference type="PROSITE" id="PS50880">
    <property type="entry name" value="TOPRIM"/>
    <property type="match status" value="1"/>
</dbReference>
<dbReference type="AlphaFoldDB" id="A0A930UHU0"/>
<dbReference type="SMART" id="SM00493">
    <property type="entry name" value="TOPRIM"/>
    <property type="match status" value="1"/>
</dbReference>
<keyword evidence="5" id="KW-0238">DNA-binding</keyword>
<evidence type="ECO:0000259" key="11">
    <source>
        <dbReference type="PROSITE" id="PS50880"/>
    </source>
</evidence>
<dbReference type="PANTHER" id="PTHR11390:SF21">
    <property type="entry name" value="DNA TOPOISOMERASE 3-ALPHA"/>
    <property type="match status" value="1"/>
</dbReference>
<dbReference type="EMBL" id="JADHEI010000058">
    <property type="protein sequence ID" value="MBF2735991.1"/>
    <property type="molecule type" value="Genomic_DNA"/>
</dbReference>
<evidence type="ECO:0000256" key="3">
    <source>
        <dbReference type="ARBA" id="ARBA00012891"/>
    </source>
</evidence>
<evidence type="ECO:0000256" key="1">
    <source>
        <dbReference type="ARBA" id="ARBA00000213"/>
    </source>
</evidence>
<evidence type="ECO:0000256" key="4">
    <source>
        <dbReference type="ARBA" id="ARBA00023029"/>
    </source>
</evidence>
<feature type="non-terminal residue" evidence="13">
    <location>
        <position position="807"/>
    </location>
</feature>
<dbReference type="InterPro" id="IPR006171">
    <property type="entry name" value="TOPRIM_dom"/>
</dbReference>
<evidence type="ECO:0000256" key="5">
    <source>
        <dbReference type="ARBA" id="ARBA00023125"/>
    </source>
</evidence>
<dbReference type="PRINTS" id="PR00417">
    <property type="entry name" value="PRTPISMRASEI"/>
</dbReference>
<evidence type="ECO:0000256" key="7">
    <source>
        <dbReference type="ARBA" id="ARBA00030003"/>
    </source>
</evidence>
<organism evidence="13 14">
    <name type="scientific">Candidatus Amphirhobacter heronislandensis</name>
    <dbReference type="NCBI Taxonomy" id="1732024"/>
    <lineage>
        <taxon>Bacteria</taxon>
        <taxon>Pseudomonadati</taxon>
        <taxon>Pseudomonadota</taxon>
        <taxon>Gammaproteobacteria</taxon>
        <taxon>Candidatus Tethybacterales</taxon>
        <taxon>Candidatus Tethybacteraceae</taxon>
        <taxon>Candidatus Amphirhobacter</taxon>
    </lineage>
</organism>
<feature type="domain" description="Toprim" evidence="11">
    <location>
        <begin position="5"/>
        <end position="141"/>
    </location>
</feature>
<reference evidence="13" key="1">
    <citation type="submission" date="2020-10" db="EMBL/GenBank/DDBJ databases">
        <title>An improved Amphimedon queenslandica hologenome assembly reveals how three proteobacterial symbionts can extend the metabolic phenotypic of their marine sponge host.</title>
        <authorList>
            <person name="Degnan B."/>
            <person name="Degnan S."/>
            <person name="Xiang X."/>
        </authorList>
    </citation>
    <scope>NUCLEOTIDE SEQUENCE</scope>
    <source>
        <strain evidence="13">AqS2</strain>
    </source>
</reference>
<dbReference type="Pfam" id="PF01751">
    <property type="entry name" value="Toprim"/>
    <property type="match status" value="1"/>
</dbReference>
<dbReference type="SMART" id="SM00436">
    <property type="entry name" value="TOP1Bc"/>
    <property type="match status" value="1"/>
</dbReference>
<keyword evidence="14" id="KW-1185">Reference proteome</keyword>
<name>A0A930UHU0_9GAMM</name>
<sequence length="807" mass="88205">MAPLPTLVIAEKPSVAQDIARALGIPRKGEHFEGGEWLITSAVGHLVEIYDPAAETEDYKKVKGHRRWSFESLPMLPPRFALRPSKDGAARVRLIAKLAKKAGAVVNACDAGREGELIFHYIASYLGLEQPVRRLWLQSMTPDAIRTAFDDLRAHGDFANLCSAAIARNEADWLVGINATQALTALNNKDAGGFNLTNAGRVQTPTLALLVEREAKRQAHVPEPYWHHDAVFGLAAGEYAARWSCDLGPEGGDPFAKRSSWQQRIKDEAKAKELEALLKAEGIEGEVFEQSKERRIGAPKLFDLNALQREANSMHSLPARRTLAAAQALYERHKLITYPRTESRYLPADYAKVCGDILTELGGGGGQPWSLEAPARAAAGRLDAAGKAIFDDAKVTDHFAIIPTERLPGRELPEVEAKVYELILRRFVAAFLPPAVVKETARATVVDGRQVYVANGRVIVDPGWQVANRQRKEDSVLPPLETGEKAKVLEAELLAKETTPPARYDDASLLGAMQGAAKMVEDSEIANALSETGGLGTPATRAGIIEHLILYGYVVRNGKELVPTLKAFSLLEILRGMEIVELVQPNLTGEWERRLRRIEEGAEGAGPFMEDIRGLATRICDVAKVYDPDATPGDYVDLKTPCPKCGGAVKEQYRRYRCAGCGFYVWKTIGGRELAPAEAEELFAGARVGPFADFRSRRGLPFTACIELLESGKANLLFESDLEDEEDPAELRALAPCPKEGCDGEILVGASSFRCAKSFNGGSCDFKLGKTICRKELATDEVKPLFASRRSALLEGFVSKRGKPFKA</sequence>
<feature type="domain" description="Topo IA-type catalytic" evidence="12">
    <location>
        <begin position="158"/>
        <end position="620"/>
    </location>
</feature>
<dbReference type="Pfam" id="PF13342">
    <property type="entry name" value="Toprim_Crpt"/>
    <property type="match status" value="2"/>
</dbReference>
<keyword evidence="4" id="KW-0799">Topoisomerase</keyword>
<evidence type="ECO:0000256" key="9">
    <source>
        <dbReference type="ARBA" id="ARBA00032235"/>
    </source>
</evidence>
<dbReference type="Gene3D" id="3.40.50.140">
    <property type="match status" value="1"/>
</dbReference>
<dbReference type="SUPFAM" id="SSF56712">
    <property type="entry name" value="Prokaryotic type I DNA topoisomerase"/>
    <property type="match status" value="1"/>
</dbReference>
<dbReference type="CDD" id="cd00186">
    <property type="entry name" value="TOP1Ac"/>
    <property type="match status" value="1"/>
</dbReference>
<dbReference type="InterPro" id="IPR013825">
    <property type="entry name" value="Topo_IA_cen_sub2"/>
</dbReference>
<dbReference type="PROSITE" id="PS52039">
    <property type="entry name" value="TOPO_IA_2"/>
    <property type="match status" value="1"/>
</dbReference>
<dbReference type="GO" id="GO:0006281">
    <property type="term" value="P:DNA repair"/>
    <property type="evidence" value="ECO:0007669"/>
    <property type="project" value="TreeGrafter"/>
</dbReference>
<evidence type="ECO:0000256" key="10">
    <source>
        <dbReference type="ARBA" id="ARBA00032877"/>
    </source>
</evidence>
<dbReference type="InterPro" id="IPR013826">
    <property type="entry name" value="Topo_IA_cen_sub3"/>
</dbReference>
<dbReference type="InterPro" id="IPR034144">
    <property type="entry name" value="TOPRIM_TopoIII"/>
</dbReference>